<name>A0A1J1H8W3_PLARL</name>
<evidence type="ECO:0000313" key="4">
    <source>
        <dbReference type="Proteomes" id="UP000220158"/>
    </source>
</evidence>
<evidence type="ECO:0000256" key="2">
    <source>
        <dbReference type="SAM" id="SignalP"/>
    </source>
</evidence>
<evidence type="ECO:0000313" key="3">
    <source>
        <dbReference type="EMBL" id="CRG99880.1"/>
    </source>
</evidence>
<feature type="chain" id="PRO_5012768904" evidence="2">
    <location>
        <begin position="20"/>
        <end position="413"/>
    </location>
</feature>
<dbReference type="GeneID" id="39735986"/>
<sequence>MIVLFFFVFFLISSNVVQASQNSENSIRRRRRGFSSPRNLLKTIKDKIPFLSSRYNCESFESENLNEQERNRSYSCFESFSYIDNNNDKNEEDSLNTPQTNLSSLSKDNNVYEKMDLGSKFKLHENCYKYSTNESTNKINQNILFQKPFHYNFNSDSSKQANTNKASLYKNYSTNKEIKNIMRRSYAGNVNNSDNNKGKRRHSFPFIFSLRRKSANANISYPQNNDSIKDYGKYAVGGIFTWSNDDISMLRIFPKRKGSLTLSIECNLNLNEEGNKDIKELYILCVNELDKIENQDIISEDKINNGSFFSGEDKCKDIYEQNFTKCKKEELKRCYLIFKMYDINKKQARKKRLIRSYSVGDIDELEISDKYFHNSNTNVNSENSKKKRTTETDNFSVNNSSQLSLPIEFIDTN</sequence>
<reference evidence="3 4" key="1">
    <citation type="submission" date="2015-04" db="EMBL/GenBank/DDBJ databases">
        <authorList>
            <consortium name="Pathogen Informatics"/>
        </authorList>
    </citation>
    <scope>NUCLEOTIDE SEQUENCE [LARGE SCALE GENOMIC DNA]</scope>
    <source>
        <strain evidence="3 4">SGS1</strain>
    </source>
</reference>
<accession>A0A1J1H8W3</accession>
<protein>
    <submittedName>
        <fullName evidence="3">Uncharacterized protein</fullName>
    </submittedName>
</protein>
<keyword evidence="4" id="KW-1185">Reference proteome</keyword>
<proteinExistence type="predicted"/>
<dbReference type="VEuPathDB" id="PlasmoDB:PRELSG_0831000"/>
<dbReference type="RefSeq" id="XP_028532885.1">
    <property type="nucleotide sequence ID" value="XM_028676392.1"/>
</dbReference>
<dbReference type="AlphaFoldDB" id="A0A1J1H8W3"/>
<dbReference type="Proteomes" id="UP000220158">
    <property type="component" value="Chromosome 8"/>
</dbReference>
<keyword evidence="2" id="KW-0732">Signal</keyword>
<dbReference type="EMBL" id="LN835303">
    <property type="protein sequence ID" value="CRG99880.1"/>
    <property type="molecule type" value="Genomic_DNA"/>
</dbReference>
<evidence type="ECO:0000256" key="1">
    <source>
        <dbReference type="SAM" id="MobiDB-lite"/>
    </source>
</evidence>
<organism evidence="3 4">
    <name type="scientific">Plasmodium relictum</name>
    <dbReference type="NCBI Taxonomy" id="85471"/>
    <lineage>
        <taxon>Eukaryota</taxon>
        <taxon>Sar</taxon>
        <taxon>Alveolata</taxon>
        <taxon>Apicomplexa</taxon>
        <taxon>Aconoidasida</taxon>
        <taxon>Haemosporida</taxon>
        <taxon>Plasmodiidae</taxon>
        <taxon>Plasmodium</taxon>
        <taxon>Plasmodium (Haemamoeba)</taxon>
    </lineage>
</organism>
<feature type="signal peptide" evidence="2">
    <location>
        <begin position="1"/>
        <end position="19"/>
    </location>
</feature>
<dbReference type="KEGG" id="prel:PRELSG_0831000"/>
<feature type="region of interest" description="Disordered" evidence="1">
    <location>
        <begin position="376"/>
        <end position="397"/>
    </location>
</feature>
<gene>
    <name evidence="3" type="ORF">PRELSG_0831000</name>
</gene>